<dbReference type="EMBL" id="JARJJS010000007">
    <property type="protein sequence ID" value="MDF4026783.1"/>
    <property type="molecule type" value="Genomic_DNA"/>
</dbReference>
<gene>
    <name evidence="2" type="ORF">P3W24_17550</name>
</gene>
<accession>A0ABT6BF93</accession>
<feature type="chain" id="PRO_5045328841" evidence="1">
    <location>
        <begin position="33"/>
        <end position="108"/>
    </location>
</feature>
<evidence type="ECO:0000313" key="2">
    <source>
        <dbReference type="EMBL" id="MDF4026783.1"/>
    </source>
</evidence>
<organism evidence="2 3">
    <name type="scientific">Luteibacter sahnii</name>
    <dbReference type="NCBI Taxonomy" id="3021977"/>
    <lineage>
        <taxon>Bacteria</taxon>
        <taxon>Pseudomonadati</taxon>
        <taxon>Pseudomonadota</taxon>
        <taxon>Gammaproteobacteria</taxon>
        <taxon>Lysobacterales</taxon>
        <taxon>Rhodanobacteraceae</taxon>
        <taxon>Luteibacter</taxon>
    </lineage>
</organism>
<dbReference type="RefSeq" id="WP_320551648.1">
    <property type="nucleotide sequence ID" value="NZ_JAQLOK010000003.1"/>
</dbReference>
<evidence type="ECO:0000256" key="1">
    <source>
        <dbReference type="SAM" id="SignalP"/>
    </source>
</evidence>
<keyword evidence="1" id="KW-0732">Signal</keyword>
<proteinExistence type="predicted"/>
<evidence type="ECO:0000313" key="3">
    <source>
        <dbReference type="Proteomes" id="UP001528850"/>
    </source>
</evidence>
<sequence length="108" mass="10916">MTNKPSRSTRLTLSVMSPLLVAMTGAFGTASAADVTPAPAPTVEVAQTAITPADLAAAVAQPLDEVAVAVKEPVKCTFYDNGGTHCSFYSSGSAGSGFADTSMAEFNV</sequence>
<feature type="signal peptide" evidence="1">
    <location>
        <begin position="1"/>
        <end position="32"/>
    </location>
</feature>
<comment type="caution">
    <text evidence="2">The sequence shown here is derived from an EMBL/GenBank/DDBJ whole genome shotgun (WGS) entry which is preliminary data.</text>
</comment>
<dbReference type="Proteomes" id="UP001528850">
    <property type="component" value="Unassembled WGS sequence"/>
</dbReference>
<protein>
    <submittedName>
        <fullName evidence="2">Uncharacterized protein</fullName>
    </submittedName>
</protein>
<keyword evidence="3" id="KW-1185">Reference proteome</keyword>
<reference evidence="2 3" key="1">
    <citation type="journal article" date="2024" name="Curr. Microbiol.">
        <title>Luteibacter sahnii sp. nov., A Novel Yellow-Colored Xanthomonadin Pigment Producing Probiotic Bacterium from Healthy Rice Seed Microbiome.</title>
        <authorList>
            <person name="Jaiswal G."/>
            <person name="Rana R."/>
            <person name="Nayak P.K."/>
            <person name="Chouhan R."/>
            <person name="Gandhi S.G."/>
            <person name="Patel H.K."/>
            <person name="Patil P.B."/>
        </authorList>
    </citation>
    <scope>NUCLEOTIDE SEQUENCE [LARGE SCALE GENOMIC DNA]</scope>
    <source>
        <strain evidence="2 3">PPL201</strain>
    </source>
</reference>
<name>A0ABT6BF93_9GAMM</name>